<evidence type="ECO:0000256" key="7">
    <source>
        <dbReference type="ARBA" id="ARBA00022989"/>
    </source>
</evidence>
<evidence type="ECO:0000256" key="6">
    <source>
        <dbReference type="ARBA" id="ARBA00022692"/>
    </source>
</evidence>
<evidence type="ECO:0000256" key="1">
    <source>
        <dbReference type="ARBA" id="ARBA00004377"/>
    </source>
</evidence>
<dbReference type="Gene3D" id="2.40.30.170">
    <property type="match status" value="1"/>
</dbReference>
<name>A0ABW3F9H0_9HYPH</name>
<evidence type="ECO:0000256" key="3">
    <source>
        <dbReference type="ARBA" id="ARBA00022448"/>
    </source>
</evidence>
<keyword evidence="7 9" id="KW-1133">Transmembrane helix</keyword>
<evidence type="ECO:0000259" key="12">
    <source>
        <dbReference type="Pfam" id="PF26002"/>
    </source>
</evidence>
<dbReference type="InterPro" id="IPR050739">
    <property type="entry name" value="MFP"/>
</dbReference>
<keyword evidence="5 9" id="KW-0997">Cell inner membrane</keyword>
<feature type="coiled-coil region" evidence="10">
    <location>
        <begin position="230"/>
        <end position="286"/>
    </location>
</feature>
<keyword evidence="8 9" id="KW-0472">Membrane</keyword>
<dbReference type="RefSeq" id="WP_377210962.1">
    <property type="nucleotide sequence ID" value="NZ_JBHTJV010000002.1"/>
</dbReference>
<feature type="transmembrane region" description="Helical" evidence="9">
    <location>
        <begin position="26"/>
        <end position="46"/>
    </location>
</feature>
<keyword evidence="6 9" id="KW-0812">Transmembrane</keyword>
<sequence length="440" mass="48666">MFGNQIEDQYANSISLASANARGASYWPIILFLNFGIALLIVWAYFYEIEEVTTGTGKVIPSSQLQKVQSLEGGIVSEIAVREGQEVEAGQVLMNIDATNFASRLGEVTGKEVALRAERIRLLAEAAEAEVLEFPPELMSEAPTSVAAENEVFNSRRKQLAGELQVLDDRLRQRRAELTELAARENKLRSQLAPLSREAELTRRLFRRGVVPEVDYLRLSSQVAEIRGDLEVVQAEVPKIEASIEEAQNQIQTTRNTYALTARERLATLEGELAVVRETMKAATDRVTRTELRSPVRGIVNRVNTSTVGAVVQPGQDLVEIVPIDDGLLIEASIRPQDVAFIRPGEEASVKLTAYDYLIYGALKGKIDRIGADTIADANGEQFFKVIVRTEKNHLGTEENKLPIIPGMVASVDLQTGRNTVLTYLMKPLLRAQGEALRER</sequence>
<dbReference type="PANTHER" id="PTHR30386">
    <property type="entry name" value="MEMBRANE FUSION SUBUNIT OF EMRAB-TOLC MULTIDRUG EFFLUX PUMP"/>
    <property type="match status" value="1"/>
</dbReference>
<evidence type="ECO:0000313" key="13">
    <source>
        <dbReference type="EMBL" id="MFD0915111.1"/>
    </source>
</evidence>
<comment type="caution">
    <text evidence="13">The sequence shown here is derived from an EMBL/GenBank/DDBJ whole genome shotgun (WGS) entry which is preliminary data.</text>
</comment>
<dbReference type="NCBIfam" id="TIGR01843">
    <property type="entry name" value="type_I_hlyD"/>
    <property type="match status" value="1"/>
</dbReference>
<dbReference type="Pfam" id="PF26002">
    <property type="entry name" value="Beta-barrel_AprE"/>
    <property type="match status" value="1"/>
</dbReference>
<comment type="subcellular location">
    <subcellularLocation>
        <location evidence="1 9">Cell inner membrane</location>
        <topology evidence="1 9">Single-pass membrane protein</topology>
    </subcellularLocation>
</comment>
<dbReference type="InterPro" id="IPR058781">
    <property type="entry name" value="HH_AprE-like"/>
</dbReference>
<evidence type="ECO:0000256" key="4">
    <source>
        <dbReference type="ARBA" id="ARBA00022475"/>
    </source>
</evidence>
<dbReference type="EMBL" id="JBHTJV010000002">
    <property type="protein sequence ID" value="MFD0915111.1"/>
    <property type="molecule type" value="Genomic_DNA"/>
</dbReference>
<feature type="domain" description="AprE-like long alpha-helical hairpin" evidence="11">
    <location>
        <begin position="103"/>
        <end position="286"/>
    </location>
</feature>
<dbReference type="PANTHER" id="PTHR30386:SF26">
    <property type="entry name" value="TRANSPORT PROTEIN COMB"/>
    <property type="match status" value="1"/>
</dbReference>
<dbReference type="Gene3D" id="2.40.50.100">
    <property type="match status" value="1"/>
</dbReference>
<accession>A0ABW3F9H0</accession>
<dbReference type="InterPro" id="IPR058982">
    <property type="entry name" value="Beta-barrel_AprE"/>
</dbReference>
<keyword evidence="3 9" id="KW-0813">Transport</keyword>
<evidence type="ECO:0000256" key="9">
    <source>
        <dbReference type="RuleBase" id="RU365093"/>
    </source>
</evidence>
<gene>
    <name evidence="13" type="ORF">ACFQ14_01700</name>
</gene>
<evidence type="ECO:0000313" key="14">
    <source>
        <dbReference type="Proteomes" id="UP001597101"/>
    </source>
</evidence>
<dbReference type="Pfam" id="PF25994">
    <property type="entry name" value="HH_AprE"/>
    <property type="match status" value="1"/>
</dbReference>
<evidence type="ECO:0000256" key="5">
    <source>
        <dbReference type="ARBA" id="ARBA00022519"/>
    </source>
</evidence>
<evidence type="ECO:0000256" key="8">
    <source>
        <dbReference type="ARBA" id="ARBA00023136"/>
    </source>
</evidence>
<keyword evidence="10" id="KW-0175">Coiled coil</keyword>
<evidence type="ECO:0000259" key="11">
    <source>
        <dbReference type="Pfam" id="PF25994"/>
    </source>
</evidence>
<evidence type="ECO:0000256" key="2">
    <source>
        <dbReference type="ARBA" id="ARBA00009477"/>
    </source>
</evidence>
<feature type="domain" description="AprE-like beta-barrel" evidence="12">
    <location>
        <begin position="328"/>
        <end position="417"/>
    </location>
</feature>
<organism evidence="13 14">
    <name type="scientific">Pseudahrensia aquimaris</name>
    <dbReference type="NCBI Taxonomy" id="744461"/>
    <lineage>
        <taxon>Bacteria</taxon>
        <taxon>Pseudomonadati</taxon>
        <taxon>Pseudomonadota</taxon>
        <taxon>Alphaproteobacteria</taxon>
        <taxon>Hyphomicrobiales</taxon>
        <taxon>Ahrensiaceae</taxon>
        <taxon>Pseudahrensia</taxon>
    </lineage>
</organism>
<reference evidence="14" key="1">
    <citation type="journal article" date="2019" name="Int. J. Syst. Evol. Microbiol.">
        <title>The Global Catalogue of Microorganisms (GCM) 10K type strain sequencing project: providing services to taxonomists for standard genome sequencing and annotation.</title>
        <authorList>
            <consortium name="The Broad Institute Genomics Platform"/>
            <consortium name="The Broad Institute Genome Sequencing Center for Infectious Disease"/>
            <person name="Wu L."/>
            <person name="Ma J."/>
        </authorList>
    </citation>
    <scope>NUCLEOTIDE SEQUENCE [LARGE SCALE GENOMIC DNA]</scope>
    <source>
        <strain evidence="14">CCUG 60023</strain>
    </source>
</reference>
<dbReference type="InterPro" id="IPR010129">
    <property type="entry name" value="T1SS_HlyD"/>
</dbReference>
<dbReference type="Proteomes" id="UP001597101">
    <property type="component" value="Unassembled WGS sequence"/>
</dbReference>
<protein>
    <recommendedName>
        <fullName evidence="9">Membrane fusion protein (MFP) family protein</fullName>
    </recommendedName>
</protein>
<evidence type="ECO:0000256" key="10">
    <source>
        <dbReference type="SAM" id="Coils"/>
    </source>
</evidence>
<proteinExistence type="inferred from homology"/>
<comment type="similarity">
    <text evidence="2 9">Belongs to the membrane fusion protein (MFP) (TC 8.A.1) family.</text>
</comment>
<keyword evidence="4 9" id="KW-1003">Cell membrane</keyword>
<keyword evidence="14" id="KW-1185">Reference proteome</keyword>
<dbReference type="PRINTS" id="PR01490">
    <property type="entry name" value="RTXTOXIND"/>
</dbReference>